<gene>
    <name evidence="2" type="ORF">V6N11_018597</name>
</gene>
<comment type="caution">
    <text evidence="2">The sequence shown here is derived from an EMBL/GenBank/DDBJ whole genome shotgun (WGS) entry which is preliminary data.</text>
</comment>
<dbReference type="SUPFAM" id="SSF56219">
    <property type="entry name" value="DNase I-like"/>
    <property type="match status" value="1"/>
</dbReference>
<dbReference type="PANTHER" id="PTHR35218:SF9">
    <property type="entry name" value="ENDONUCLEASE_EXONUCLEASE_PHOSPHATASE DOMAIN-CONTAINING PROTEIN"/>
    <property type="match status" value="1"/>
</dbReference>
<dbReference type="InterPro" id="IPR036691">
    <property type="entry name" value="Endo/exonu/phosph_ase_sf"/>
</dbReference>
<dbReference type="InterPro" id="IPR005135">
    <property type="entry name" value="Endo/exonuclease/phosphatase"/>
</dbReference>
<dbReference type="EMBL" id="JBBPBN010000214">
    <property type="protein sequence ID" value="KAK8972408.1"/>
    <property type="molecule type" value="Genomic_DNA"/>
</dbReference>
<sequence length="570" mass="66780">MVMCFETDRYGGVEADGHRSELYGLVLRRRFCEGWFEFRSWFGFLLEFSSFEVLTEPFFLPGLRFSLFTLPYSPFLVYLPFWSDVSRHCWSVWKSVLVPFCVTGSFRIGFWLFRFHSMAVLAWNVWGLGNKEFVRALRNSIRKSQPDIVFVFLSETKQKRRYLEKIKMKMKLEHSFYVDPVGIAGGLALLWSKDIQLKILGYGKHFIDAEISIKGESDWIGTFIYGPPYKDQKNEFWNFMKNLRDDHDTKWLVIGDSNVVSCQDEKVGGRPFNPNEANSYFDFVDSRGLIDMPIVGGAYTWSNQRSNDEAILEKLDRVLCSSNSNIAFPKAVVMLDIAMGSDHAPVIIYIHGVNKKGKKDFKFESKWLLEEDCTSTVQGSWKPISQPRISHRFGSKLRRTKFTLVRWSKSKDRVKNLRKTKLHRRIEHLQGKQLTEEELSESISCKKELDQMWENEERYWHQRARVNWLQFGDKNTKFFHATTLQHRRTNAISRIKKATGEWIEDSKELVEYFQQQFQSIYKRDPTIDFVRLENLIPRVIEGEVNELLSRPVSMEEVKSAAFTLVSSTTS</sequence>
<keyword evidence="3" id="KW-1185">Reference proteome</keyword>
<organism evidence="2 3">
    <name type="scientific">Hibiscus sabdariffa</name>
    <name type="common">roselle</name>
    <dbReference type="NCBI Taxonomy" id="183260"/>
    <lineage>
        <taxon>Eukaryota</taxon>
        <taxon>Viridiplantae</taxon>
        <taxon>Streptophyta</taxon>
        <taxon>Embryophyta</taxon>
        <taxon>Tracheophyta</taxon>
        <taxon>Spermatophyta</taxon>
        <taxon>Magnoliopsida</taxon>
        <taxon>eudicotyledons</taxon>
        <taxon>Gunneridae</taxon>
        <taxon>Pentapetalae</taxon>
        <taxon>rosids</taxon>
        <taxon>malvids</taxon>
        <taxon>Malvales</taxon>
        <taxon>Malvaceae</taxon>
        <taxon>Malvoideae</taxon>
        <taxon>Hibiscus</taxon>
    </lineage>
</organism>
<name>A0ABR2N8I5_9ROSI</name>
<feature type="domain" description="Endonuclease/exonuclease/phosphatase" evidence="1">
    <location>
        <begin position="122"/>
        <end position="343"/>
    </location>
</feature>
<dbReference type="Pfam" id="PF03372">
    <property type="entry name" value="Exo_endo_phos"/>
    <property type="match status" value="1"/>
</dbReference>
<proteinExistence type="predicted"/>
<accession>A0ABR2N8I5</accession>
<dbReference type="Gene3D" id="3.60.10.10">
    <property type="entry name" value="Endonuclease/exonuclease/phosphatase"/>
    <property type="match status" value="1"/>
</dbReference>
<evidence type="ECO:0000313" key="3">
    <source>
        <dbReference type="Proteomes" id="UP001396334"/>
    </source>
</evidence>
<evidence type="ECO:0000259" key="1">
    <source>
        <dbReference type="Pfam" id="PF03372"/>
    </source>
</evidence>
<evidence type="ECO:0000313" key="2">
    <source>
        <dbReference type="EMBL" id="KAK8972408.1"/>
    </source>
</evidence>
<dbReference type="Proteomes" id="UP001396334">
    <property type="component" value="Unassembled WGS sequence"/>
</dbReference>
<protein>
    <recommendedName>
        <fullName evidence="1">Endonuclease/exonuclease/phosphatase domain-containing protein</fullName>
    </recommendedName>
</protein>
<dbReference type="PANTHER" id="PTHR35218">
    <property type="entry name" value="RNASE H DOMAIN-CONTAINING PROTEIN"/>
    <property type="match status" value="1"/>
</dbReference>
<reference evidence="2 3" key="1">
    <citation type="journal article" date="2024" name="G3 (Bethesda)">
        <title>Genome assembly of Hibiscus sabdariffa L. provides insights into metabolisms of medicinal natural products.</title>
        <authorList>
            <person name="Kim T."/>
        </authorList>
    </citation>
    <scope>NUCLEOTIDE SEQUENCE [LARGE SCALE GENOMIC DNA]</scope>
    <source>
        <strain evidence="2">TK-2024</strain>
        <tissue evidence="2">Old leaves</tissue>
    </source>
</reference>